<dbReference type="InterPro" id="IPR047688">
    <property type="entry name" value="Endonuc_SmrA"/>
</dbReference>
<dbReference type="Proteomes" id="UP001069090">
    <property type="component" value="Unassembled WGS sequence"/>
</dbReference>
<feature type="domain" description="Smr" evidence="1">
    <location>
        <begin position="94"/>
        <end position="175"/>
    </location>
</feature>
<keyword evidence="2" id="KW-0540">Nuclease</keyword>
<keyword evidence="2" id="KW-0378">Hydrolase</keyword>
<accession>A0A9J6RJ77</accession>
<reference evidence="2 3" key="1">
    <citation type="submission" date="2022-12" db="EMBL/GenBank/DDBJ databases">
        <title>Dasania phycosphaerae sp. nov., isolated from particulate material of the south coast of Korea.</title>
        <authorList>
            <person name="Jiang Y."/>
        </authorList>
    </citation>
    <scope>NUCLEOTIDE SEQUENCE [LARGE SCALE GENOMIC DNA]</scope>
    <source>
        <strain evidence="2 3">GY-19</strain>
    </source>
</reference>
<dbReference type="InterPro" id="IPR036063">
    <property type="entry name" value="Smr_dom_sf"/>
</dbReference>
<dbReference type="InterPro" id="IPR002625">
    <property type="entry name" value="Smr_dom"/>
</dbReference>
<dbReference type="SUPFAM" id="SSF160443">
    <property type="entry name" value="SMR domain-like"/>
    <property type="match status" value="1"/>
</dbReference>
<dbReference type="EMBL" id="JAPTGG010000001">
    <property type="protein sequence ID" value="MCZ0864021.1"/>
    <property type="molecule type" value="Genomic_DNA"/>
</dbReference>
<dbReference type="PROSITE" id="PS50828">
    <property type="entry name" value="SMR"/>
    <property type="match status" value="1"/>
</dbReference>
<evidence type="ECO:0000259" key="1">
    <source>
        <dbReference type="PROSITE" id="PS50828"/>
    </source>
</evidence>
<dbReference type="Pfam" id="PF01713">
    <property type="entry name" value="Smr"/>
    <property type="match status" value="1"/>
</dbReference>
<protein>
    <submittedName>
        <fullName evidence="2">DNA endonuclease SmrA</fullName>
    </submittedName>
</protein>
<organism evidence="2 3">
    <name type="scientific">Dasania phycosphaerae</name>
    <dbReference type="NCBI Taxonomy" id="2950436"/>
    <lineage>
        <taxon>Bacteria</taxon>
        <taxon>Pseudomonadati</taxon>
        <taxon>Pseudomonadota</taxon>
        <taxon>Gammaproteobacteria</taxon>
        <taxon>Cellvibrionales</taxon>
        <taxon>Spongiibacteraceae</taxon>
        <taxon>Dasania</taxon>
    </lineage>
</organism>
<proteinExistence type="predicted"/>
<dbReference type="PANTHER" id="PTHR35562:SF2">
    <property type="entry name" value="DNA ENDONUCLEASE SMRA-RELATED"/>
    <property type="match status" value="1"/>
</dbReference>
<dbReference type="RefSeq" id="WP_258330165.1">
    <property type="nucleotide sequence ID" value="NZ_JAPTGG010000001.1"/>
</dbReference>
<evidence type="ECO:0000313" key="3">
    <source>
        <dbReference type="Proteomes" id="UP001069090"/>
    </source>
</evidence>
<comment type="caution">
    <text evidence="2">The sequence shown here is derived from an EMBL/GenBank/DDBJ whole genome shotgun (WGS) entry which is preliminary data.</text>
</comment>
<evidence type="ECO:0000313" key="2">
    <source>
        <dbReference type="EMBL" id="MCZ0864021.1"/>
    </source>
</evidence>
<keyword evidence="2" id="KW-0255">Endonuclease</keyword>
<dbReference type="SMART" id="SM00463">
    <property type="entry name" value="SMR"/>
    <property type="match status" value="1"/>
</dbReference>
<sequence>MADDEELFRQEMAGVKPLKQQPKIALKKNDTPKTVLKARRAAAQNEVAGDSNPLSDNEIALLDPYYFIEYKRPGVQNGVYRKLKQGKYQQEARLDLHGMTVAEARREVFDFIQQSYHYGLRTLIIIHGKGHSNKAAQAKLKSYVNSWLPELPEVQAFCSAQPQHGGVGAAYVLLAKSEKKKQENRDRITKGRSD</sequence>
<gene>
    <name evidence="2" type="primary">smrA</name>
    <name evidence="2" type="ORF">O0V09_02345</name>
</gene>
<name>A0A9J6RJ77_9GAMM</name>
<dbReference type="PANTHER" id="PTHR35562">
    <property type="entry name" value="DNA ENDONUCLEASE SMRA-RELATED"/>
    <property type="match status" value="1"/>
</dbReference>
<dbReference type="Gene3D" id="3.30.1370.110">
    <property type="match status" value="1"/>
</dbReference>
<dbReference type="NCBIfam" id="NF033154">
    <property type="entry name" value="endonuc_SmrA"/>
    <property type="match status" value="1"/>
</dbReference>
<dbReference type="GO" id="GO:0004520">
    <property type="term" value="F:DNA endonuclease activity"/>
    <property type="evidence" value="ECO:0007669"/>
    <property type="project" value="TreeGrafter"/>
</dbReference>
<dbReference type="AlphaFoldDB" id="A0A9J6RJ77"/>
<keyword evidence="3" id="KW-1185">Reference proteome</keyword>